<dbReference type="PROSITE" id="PS01124">
    <property type="entry name" value="HTH_ARAC_FAMILY_2"/>
    <property type="match status" value="1"/>
</dbReference>
<dbReference type="Gene3D" id="2.60.120.10">
    <property type="entry name" value="Jelly Rolls"/>
    <property type="match status" value="1"/>
</dbReference>
<keyword evidence="3" id="KW-0238">DNA-binding</keyword>
<dbReference type="SMART" id="SM00342">
    <property type="entry name" value="HTH_ARAC"/>
    <property type="match status" value="1"/>
</dbReference>
<evidence type="ECO:0000256" key="1">
    <source>
        <dbReference type="ARBA" id="ARBA00022491"/>
    </source>
</evidence>
<dbReference type="InterPro" id="IPR009057">
    <property type="entry name" value="Homeodomain-like_sf"/>
</dbReference>
<comment type="caution">
    <text evidence="7">The sequence shown here is derived from an EMBL/GenBank/DDBJ whole genome shotgun (WGS) entry which is preliminary data.</text>
</comment>
<reference evidence="7 8" key="1">
    <citation type="journal article" date="2017" name="Int. J. Syst. Evol. Microbiol.">
        <title>Achromobacter aloeverae sp. nov., isolated from the root of Aloe vera (L.) Burm.f.</title>
        <authorList>
            <person name="Kuncharoen N."/>
            <person name="Muramatsu Y."/>
            <person name="Shibata C."/>
            <person name="Kamakura Y."/>
            <person name="Nakagawa Y."/>
            <person name="Tanasupawat S."/>
        </authorList>
    </citation>
    <scope>NUCLEOTIDE SEQUENCE [LARGE SCALE GENOMIC DNA]</scope>
    <source>
        <strain evidence="7 8">AVA-1</strain>
    </source>
</reference>
<dbReference type="SUPFAM" id="SSF51182">
    <property type="entry name" value="RmlC-like cupins"/>
    <property type="match status" value="1"/>
</dbReference>
<keyword evidence="4" id="KW-0804">Transcription</keyword>
<feature type="region of interest" description="Disordered" evidence="5">
    <location>
        <begin position="257"/>
        <end position="289"/>
    </location>
</feature>
<dbReference type="InterPro" id="IPR014710">
    <property type="entry name" value="RmlC-like_jellyroll"/>
</dbReference>
<dbReference type="InterPro" id="IPR003313">
    <property type="entry name" value="AraC-bd"/>
</dbReference>
<dbReference type="FunFam" id="1.10.10.60:FF:000132">
    <property type="entry name" value="AraC family transcriptional regulator"/>
    <property type="match status" value="1"/>
</dbReference>
<dbReference type="OrthoDB" id="2536004at2"/>
<accession>A0A4Q1HF05</accession>
<dbReference type="PROSITE" id="PS00041">
    <property type="entry name" value="HTH_ARAC_FAMILY_1"/>
    <property type="match status" value="1"/>
</dbReference>
<dbReference type="InterPro" id="IPR018060">
    <property type="entry name" value="HTH_AraC"/>
</dbReference>
<gene>
    <name evidence="7" type="ORF">C7R54_23870</name>
</gene>
<evidence type="ECO:0000259" key="6">
    <source>
        <dbReference type="PROSITE" id="PS01124"/>
    </source>
</evidence>
<dbReference type="SUPFAM" id="SSF46689">
    <property type="entry name" value="Homeodomain-like"/>
    <property type="match status" value="1"/>
</dbReference>
<protein>
    <submittedName>
        <fullName evidence="7">AraC family transcriptional regulator</fullName>
    </submittedName>
</protein>
<dbReference type="InterPro" id="IPR018062">
    <property type="entry name" value="HTH_AraC-typ_CS"/>
</dbReference>
<evidence type="ECO:0000256" key="3">
    <source>
        <dbReference type="ARBA" id="ARBA00023125"/>
    </source>
</evidence>
<dbReference type="Gene3D" id="1.10.10.60">
    <property type="entry name" value="Homeodomain-like"/>
    <property type="match status" value="2"/>
</dbReference>
<dbReference type="Pfam" id="PF02311">
    <property type="entry name" value="AraC_binding"/>
    <property type="match status" value="1"/>
</dbReference>
<dbReference type="InterPro" id="IPR011051">
    <property type="entry name" value="RmlC_Cupin_sf"/>
</dbReference>
<dbReference type="GO" id="GO:0043565">
    <property type="term" value="F:sequence-specific DNA binding"/>
    <property type="evidence" value="ECO:0007669"/>
    <property type="project" value="InterPro"/>
</dbReference>
<dbReference type="CDD" id="cd06124">
    <property type="entry name" value="cupin_NimR-like_N"/>
    <property type="match status" value="1"/>
</dbReference>
<name>A0A4Q1HF05_9BURK</name>
<dbReference type="Proteomes" id="UP000290849">
    <property type="component" value="Unassembled WGS sequence"/>
</dbReference>
<keyword evidence="8" id="KW-1185">Reference proteome</keyword>
<feature type="domain" description="HTH araC/xylS-type" evidence="6">
    <location>
        <begin position="160"/>
        <end position="260"/>
    </location>
</feature>
<proteinExistence type="predicted"/>
<evidence type="ECO:0000313" key="8">
    <source>
        <dbReference type="Proteomes" id="UP000290849"/>
    </source>
</evidence>
<dbReference type="RefSeq" id="WP_129153240.1">
    <property type="nucleotide sequence ID" value="NZ_JBHSDO010000018.1"/>
</dbReference>
<keyword evidence="2" id="KW-0805">Transcription regulation</keyword>
<keyword evidence="1" id="KW-0678">Repressor</keyword>
<dbReference type="PANTHER" id="PTHR11019:SF159">
    <property type="entry name" value="TRANSCRIPTIONAL REGULATOR-RELATED"/>
    <property type="match status" value="1"/>
</dbReference>
<dbReference type="PANTHER" id="PTHR11019">
    <property type="entry name" value="HTH-TYPE TRANSCRIPTIONAL REGULATOR NIMR"/>
    <property type="match status" value="1"/>
</dbReference>
<evidence type="ECO:0000256" key="4">
    <source>
        <dbReference type="ARBA" id="ARBA00023163"/>
    </source>
</evidence>
<organism evidence="7 8">
    <name type="scientific">Achromobacter aloeverae</name>
    <dbReference type="NCBI Taxonomy" id="1750518"/>
    <lineage>
        <taxon>Bacteria</taxon>
        <taxon>Pseudomonadati</taxon>
        <taxon>Pseudomonadota</taxon>
        <taxon>Betaproteobacteria</taxon>
        <taxon>Burkholderiales</taxon>
        <taxon>Alcaligenaceae</taxon>
        <taxon>Achromobacter</taxon>
    </lineage>
</organism>
<sequence length="289" mass="31737">MNCLSCTHRRFEDCQHTLRPLAAMASNHPDGDYIDRHSHRRGQLLHSLSGVMITNCEHGNWYVPAGCAIWIPCGIDHGIRISGPVQIRTVFVEANARASLPRRCEVIGVSSLLRAAIIAAVGLPLDYAPDSRAAHIMDLILDELEIAPRQSTRLPMPRHAKLAHLCARLLAAPALPLSLEDAARGVNISSRTLTRFFHRETGMSYTAWRRQSRILLSLPQLAEGASILRVALDHGYDSPSAFAAAFKRVLGVPPSVYAREDDGEPDGRPVDNRAAPALGRMPECSQIEQ</sequence>
<evidence type="ECO:0000256" key="2">
    <source>
        <dbReference type="ARBA" id="ARBA00023015"/>
    </source>
</evidence>
<evidence type="ECO:0000313" key="7">
    <source>
        <dbReference type="EMBL" id="RXN84429.1"/>
    </source>
</evidence>
<dbReference type="Pfam" id="PF12833">
    <property type="entry name" value="HTH_18"/>
    <property type="match status" value="1"/>
</dbReference>
<dbReference type="AlphaFoldDB" id="A0A4Q1HF05"/>
<evidence type="ECO:0000256" key="5">
    <source>
        <dbReference type="SAM" id="MobiDB-lite"/>
    </source>
</evidence>
<dbReference type="GO" id="GO:0003700">
    <property type="term" value="F:DNA-binding transcription factor activity"/>
    <property type="evidence" value="ECO:0007669"/>
    <property type="project" value="InterPro"/>
</dbReference>
<dbReference type="EMBL" id="PYAL01000008">
    <property type="protein sequence ID" value="RXN84429.1"/>
    <property type="molecule type" value="Genomic_DNA"/>
</dbReference>